<reference evidence="2" key="1">
    <citation type="submission" date="2018-07" db="EMBL/GenBank/DDBJ databases">
        <authorList>
            <consortium name="PulseNet: The National Subtyping Network for Foodborne Disease Surveillance"/>
            <person name="Tarr C.L."/>
            <person name="Trees E."/>
            <person name="Katz L.S."/>
            <person name="Carleton-Romer H.A."/>
            <person name="Stroika S."/>
            <person name="Kucerova Z."/>
            <person name="Roache K.F."/>
            <person name="Sabol A.L."/>
            <person name="Besser J."/>
            <person name="Gerner-Smidt P."/>
        </authorList>
    </citation>
    <scope>NUCLEOTIDE SEQUENCE</scope>
    <source>
        <strain evidence="2">PNUSAS019309</strain>
    </source>
</reference>
<proteinExistence type="predicted"/>
<dbReference type="EMBL" id="AAKKOY010000015">
    <property type="protein sequence ID" value="ECS7536998.1"/>
    <property type="molecule type" value="Genomic_DNA"/>
</dbReference>
<evidence type="ECO:0000313" key="2">
    <source>
        <dbReference type="EMBL" id="ECS7536998.1"/>
    </source>
</evidence>
<comment type="caution">
    <text evidence="2">The sequence shown here is derived from an EMBL/GenBank/DDBJ whole genome shotgun (WGS) entry which is preliminary data.</text>
</comment>
<sequence length="181" mass="19836">MTGNLFLKNDARMHFVIVNEDGSARMWLYKDKGGDGIRLNNGVDGGGEFVFGKNSEFYSPSHIHSGNAFFASDGNAYGTCWGGYLSTWLNNNFAARDNNINIRSTWDWVNQNFVSDITLGQEGVYCPVNNVVSWTFRTPAGCMITGIIVQDTGSHSADNIGGVYYKPIQKRVNGAVMTIAG</sequence>
<evidence type="ECO:0000259" key="1">
    <source>
        <dbReference type="Pfam" id="PF20744"/>
    </source>
</evidence>
<protein>
    <recommendedName>
        <fullName evidence="1">Tail fibre protein gp37 trimerization region domain-containing protein</fullName>
    </recommendedName>
</protein>
<name>A0A5Z7Y2J8_SALNE</name>
<organism evidence="2">
    <name type="scientific">Salmonella newport</name>
    <dbReference type="NCBI Taxonomy" id="108619"/>
    <lineage>
        <taxon>Bacteria</taxon>
        <taxon>Pseudomonadati</taxon>
        <taxon>Pseudomonadota</taxon>
        <taxon>Gammaproteobacteria</taxon>
        <taxon>Enterobacterales</taxon>
        <taxon>Enterobacteriaceae</taxon>
        <taxon>Salmonella</taxon>
    </lineage>
</organism>
<dbReference type="Pfam" id="PF20744">
    <property type="entry name" value="gp37_trimer"/>
    <property type="match status" value="1"/>
</dbReference>
<dbReference type="InterPro" id="IPR048388">
    <property type="entry name" value="Gp37_trimer"/>
</dbReference>
<accession>A0A5Z7Y2J8</accession>
<dbReference type="AlphaFoldDB" id="A0A5Z7Y2J8"/>
<gene>
    <name evidence="2" type="ORF">CIM45_20620</name>
</gene>
<feature type="domain" description="Tail fibre protein gp37 trimerization region" evidence="1">
    <location>
        <begin position="15"/>
        <end position="93"/>
    </location>
</feature>
<dbReference type="Gene3D" id="6.20.70.20">
    <property type="match status" value="1"/>
</dbReference>